<evidence type="ECO:0000256" key="5">
    <source>
        <dbReference type="SAM" id="MobiDB-lite"/>
    </source>
</evidence>
<proteinExistence type="predicted"/>
<dbReference type="Gene3D" id="3.50.50.60">
    <property type="entry name" value="FAD/NAD(P)-binding domain"/>
    <property type="match status" value="1"/>
</dbReference>
<dbReference type="EMBL" id="CAJPDT010000130">
    <property type="protein sequence ID" value="CAF9940372.1"/>
    <property type="molecule type" value="Genomic_DNA"/>
</dbReference>
<evidence type="ECO:0000313" key="7">
    <source>
        <dbReference type="Proteomes" id="UP000664534"/>
    </source>
</evidence>
<accession>A0A8H3J439</accession>
<evidence type="ECO:0000256" key="4">
    <source>
        <dbReference type="ARBA" id="ARBA00023033"/>
    </source>
</evidence>
<evidence type="ECO:0000256" key="1">
    <source>
        <dbReference type="ARBA" id="ARBA00022630"/>
    </source>
</evidence>
<dbReference type="SUPFAM" id="SSF51905">
    <property type="entry name" value="FAD/NAD(P)-binding domain"/>
    <property type="match status" value="1"/>
</dbReference>
<organism evidence="6 7">
    <name type="scientific">Imshaugia aleurites</name>
    <dbReference type="NCBI Taxonomy" id="172621"/>
    <lineage>
        <taxon>Eukaryota</taxon>
        <taxon>Fungi</taxon>
        <taxon>Dikarya</taxon>
        <taxon>Ascomycota</taxon>
        <taxon>Pezizomycotina</taxon>
        <taxon>Lecanoromycetes</taxon>
        <taxon>OSLEUM clade</taxon>
        <taxon>Lecanoromycetidae</taxon>
        <taxon>Lecanorales</taxon>
        <taxon>Lecanorineae</taxon>
        <taxon>Parmeliaceae</taxon>
        <taxon>Imshaugia</taxon>
    </lineage>
</organism>
<reference evidence="6" key="1">
    <citation type="submission" date="2021-03" db="EMBL/GenBank/DDBJ databases">
        <authorList>
            <person name="Tagirdzhanova G."/>
        </authorList>
    </citation>
    <scope>NUCLEOTIDE SEQUENCE</scope>
</reference>
<sequence length="91" mass="9730">MASPPKIAIIGAGPSGLTLARLLHVSEAKVDLTLYELDASPTSRADQGGAHHVHVGGGGEKTGAFDWPEIDRERLKEMLLESVPEECVRWG</sequence>
<dbReference type="Pfam" id="PF13450">
    <property type="entry name" value="NAD_binding_8"/>
    <property type="match status" value="1"/>
</dbReference>
<evidence type="ECO:0000256" key="3">
    <source>
        <dbReference type="ARBA" id="ARBA00023002"/>
    </source>
</evidence>
<keyword evidence="1" id="KW-0285">Flavoprotein</keyword>
<feature type="region of interest" description="Disordered" evidence="5">
    <location>
        <begin position="41"/>
        <end position="66"/>
    </location>
</feature>
<name>A0A8H3J439_9LECA</name>
<dbReference type="GO" id="GO:0004497">
    <property type="term" value="F:monooxygenase activity"/>
    <property type="evidence" value="ECO:0007669"/>
    <property type="project" value="UniProtKB-KW"/>
</dbReference>
<dbReference type="PANTHER" id="PTHR46972:SF1">
    <property type="entry name" value="FAD DEPENDENT OXIDOREDUCTASE DOMAIN-CONTAINING PROTEIN"/>
    <property type="match status" value="1"/>
</dbReference>
<dbReference type="AlphaFoldDB" id="A0A8H3J439"/>
<keyword evidence="7" id="KW-1185">Reference proteome</keyword>
<evidence type="ECO:0000313" key="6">
    <source>
        <dbReference type="EMBL" id="CAF9940372.1"/>
    </source>
</evidence>
<dbReference type="Proteomes" id="UP000664534">
    <property type="component" value="Unassembled WGS sequence"/>
</dbReference>
<dbReference type="OrthoDB" id="655030at2759"/>
<keyword evidence="3" id="KW-0560">Oxidoreductase</keyword>
<dbReference type="PANTHER" id="PTHR46972">
    <property type="entry name" value="MONOOXYGENASE ASQM-RELATED"/>
    <property type="match status" value="1"/>
</dbReference>
<comment type="caution">
    <text evidence="6">The sequence shown here is derived from an EMBL/GenBank/DDBJ whole genome shotgun (WGS) entry which is preliminary data.</text>
</comment>
<keyword evidence="4" id="KW-0503">Monooxygenase</keyword>
<keyword evidence="2" id="KW-0274">FAD</keyword>
<protein>
    <submittedName>
        <fullName evidence="6">Uncharacterized protein</fullName>
    </submittedName>
</protein>
<evidence type="ECO:0000256" key="2">
    <source>
        <dbReference type="ARBA" id="ARBA00022827"/>
    </source>
</evidence>
<gene>
    <name evidence="6" type="ORF">IMSHALPRED_002002</name>
</gene>
<dbReference type="InterPro" id="IPR036188">
    <property type="entry name" value="FAD/NAD-bd_sf"/>
</dbReference>